<dbReference type="PANTHER" id="PTHR23100">
    <property type="entry name" value="ARGININE BIOSYNTHESIS BIFUNCTIONAL PROTEIN ARGJ"/>
    <property type="match status" value="1"/>
</dbReference>
<gene>
    <name evidence="9 10" type="primary">argJ</name>
    <name evidence="10" type="ORF">GS634_13565</name>
</gene>
<evidence type="ECO:0000256" key="6">
    <source>
        <dbReference type="ARBA" id="ARBA00022813"/>
    </source>
</evidence>
<evidence type="ECO:0000256" key="8">
    <source>
        <dbReference type="ARBA" id="ARBA00049439"/>
    </source>
</evidence>
<feature type="site" description="Involved in the stabilization of negative charge on the oxyanion by the formation of the oxyanion hole" evidence="9">
    <location>
        <position position="126"/>
    </location>
</feature>
<evidence type="ECO:0000256" key="2">
    <source>
        <dbReference type="ARBA" id="ARBA00011475"/>
    </source>
</evidence>
<dbReference type="AlphaFoldDB" id="A0AA91BNQ8"/>
<dbReference type="InterPro" id="IPR002813">
    <property type="entry name" value="Arg_biosynth_ArgJ"/>
</dbReference>
<evidence type="ECO:0000313" key="11">
    <source>
        <dbReference type="Proteomes" id="UP000597886"/>
    </source>
</evidence>
<evidence type="ECO:0000256" key="1">
    <source>
        <dbReference type="ARBA" id="ARBA00006774"/>
    </source>
</evidence>
<proteinExistence type="inferred from homology"/>
<comment type="pathway">
    <text evidence="9">Amino-acid biosynthesis; L-arginine biosynthesis; L-ornithine and N-acetyl-L-glutamate from L-glutamate and N(2)-acetyl-L-ornithine (cyclic): step 1/1.</text>
</comment>
<keyword evidence="9" id="KW-0511">Multifunctional enzyme</keyword>
<comment type="catalytic activity">
    <reaction evidence="8 9">
        <text>N(2)-acetyl-L-ornithine + L-glutamate = N-acetyl-L-glutamate + L-ornithine</text>
        <dbReference type="Rhea" id="RHEA:15349"/>
        <dbReference type="ChEBI" id="CHEBI:29985"/>
        <dbReference type="ChEBI" id="CHEBI:44337"/>
        <dbReference type="ChEBI" id="CHEBI:46911"/>
        <dbReference type="ChEBI" id="CHEBI:57805"/>
        <dbReference type="EC" id="2.3.1.35"/>
    </reaction>
</comment>
<keyword evidence="4 9" id="KW-0028">Amino-acid biosynthesis</keyword>
<feature type="binding site" evidence="9">
    <location>
        <position position="403"/>
    </location>
    <ligand>
        <name>substrate</name>
    </ligand>
</feature>
<feature type="active site" description="Nucleophile" evidence="9">
    <location>
        <position position="199"/>
    </location>
</feature>
<dbReference type="RefSeq" id="WP_171330604.1">
    <property type="nucleotide sequence ID" value="NZ_WVRA01000004.1"/>
</dbReference>
<dbReference type="InterPro" id="IPR016117">
    <property type="entry name" value="ArgJ-like_dom_sf"/>
</dbReference>
<dbReference type="NCBIfam" id="NF003802">
    <property type="entry name" value="PRK05388.1"/>
    <property type="match status" value="1"/>
</dbReference>
<feature type="site" description="Involved in the stabilization of negative charge on the oxyanion by the formation of the oxyanion hole" evidence="9">
    <location>
        <position position="125"/>
    </location>
</feature>
<dbReference type="GO" id="GO:0004358">
    <property type="term" value="F:L-glutamate N-acetyltransferase activity, acting on acetyl-L-ornithine as donor"/>
    <property type="evidence" value="ECO:0007669"/>
    <property type="project" value="UniProtKB-UniRule"/>
</dbReference>
<feature type="binding site" evidence="9">
    <location>
        <position position="188"/>
    </location>
    <ligand>
        <name>substrate</name>
    </ligand>
</feature>
<evidence type="ECO:0000256" key="7">
    <source>
        <dbReference type="ARBA" id="ARBA00023315"/>
    </source>
</evidence>
<dbReference type="PANTHER" id="PTHR23100:SF0">
    <property type="entry name" value="ARGININE BIOSYNTHESIS BIFUNCTIONAL PROTEIN ARGJ, MITOCHONDRIAL"/>
    <property type="match status" value="1"/>
</dbReference>
<keyword evidence="9" id="KW-0963">Cytoplasm</keyword>
<evidence type="ECO:0000256" key="4">
    <source>
        <dbReference type="ARBA" id="ARBA00022605"/>
    </source>
</evidence>
<feature type="site" description="Cleavage; by autolysis" evidence="9">
    <location>
        <begin position="198"/>
        <end position="199"/>
    </location>
</feature>
<keyword evidence="5 9" id="KW-0808">Transferase</keyword>
<name>A0AA91BNQ8_9RHOB</name>
<feature type="binding site" evidence="9">
    <location>
        <position position="199"/>
    </location>
    <ligand>
        <name>substrate</name>
    </ligand>
</feature>
<dbReference type="CDD" id="cd02152">
    <property type="entry name" value="OAT"/>
    <property type="match status" value="1"/>
</dbReference>
<dbReference type="Proteomes" id="UP000597886">
    <property type="component" value="Unassembled WGS sequence"/>
</dbReference>
<dbReference type="EC" id="2.3.1.35" evidence="9"/>
<organism evidence="10 11">
    <name type="scientific">Ruegeria atlantica</name>
    <dbReference type="NCBI Taxonomy" id="81569"/>
    <lineage>
        <taxon>Bacteria</taxon>
        <taxon>Pseudomonadati</taxon>
        <taxon>Pseudomonadota</taxon>
        <taxon>Alphaproteobacteria</taxon>
        <taxon>Rhodobacterales</taxon>
        <taxon>Roseobacteraceae</taxon>
        <taxon>Ruegeria</taxon>
    </lineage>
</organism>
<dbReference type="EC" id="2.3.1.1" evidence="9"/>
<comment type="subcellular location">
    <subcellularLocation>
        <location evidence="9">Cytoplasm</location>
    </subcellularLocation>
</comment>
<dbReference type="Pfam" id="PF01960">
    <property type="entry name" value="ArgJ"/>
    <property type="match status" value="1"/>
</dbReference>
<keyword evidence="3 9" id="KW-0055">Arginine biosynthesis</keyword>
<evidence type="ECO:0000256" key="3">
    <source>
        <dbReference type="ARBA" id="ARBA00022571"/>
    </source>
</evidence>
<evidence type="ECO:0000313" key="10">
    <source>
        <dbReference type="EMBL" id="NOE19150.1"/>
    </source>
</evidence>
<dbReference type="NCBIfam" id="TIGR00120">
    <property type="entry name" value="ArgJ"/>
    <property type="match status" value="1"/>
</dbReference>
<feature type="chain" id="PRO_5041505088" description="Arginine biosynthesis bifunctional protein ArgJ alpha chain" evidence="9">
    <location>
        <begin position="1"/>
        <end position="198"/>
    </location>
</feature>
<dbReference type="FunFam" id="3.10.20.340:FF:000001">
    <property type="entry name" value="Arginine biosynthesis bifunctional protein ArgJ, chloroplastic"/>
    <property type="match status" value="1"/>
</dbReference>
<protein>
    <recommendedName>
        <fullName evidence="9">Arginine biosynthesis bifunctional protein ArgJ</fullName>
    </recommendedName>
    <domain>
        <recommendedName>
            <fullName evidence="9">Glutamate N-acetyltransferase</fullName>
            <ecNumber evidence="9">2.3.1.35</ecNumber>
        </recommendedName>
        <alternativeName>
            <fullName evidence="9">Ornithine acetyltransferase</fullName>
            <shortName evidence="9">OATase</shortName>
        </alternativeName>
        <alternativeName>
            <fullName evidence="9">Ornithine transacetylase</fullName>
        </alternativeName>
    </domain>
    <domain>
        <recommendedName>
            <fullName evidence="9">Amino-acid acetyltransferase</fullName>
            <ecNumber evidence="9">2.3.1.1</ecNumber>
        </recommendedName>
        <alternativeName>
            <fullName evidence="9">N-acetylglutamate synthase</fullName>
            <shortName evidence="9">AGSase</shortName>
        </alternativeName>
    </domain>
    <component>
        <recommendedName>
            <fullName evidence="9">Arginine biosynthesis bifunctional protein ArgJ alpha chain</fullName>
        </recommendedName>
    </component>
    <component>
        <recommendedName>
            <fullName evidence="9">Arginine biosynthesis bifunctional protein ArgJ beta chain</fullName>
        </recommendedName>
    </component>
</protein>
<comment type="subunit">
    <text evidence="2 9">Heterotetramer of two alpha and two beta chains.</text>
</comment>
<comment type="caution">
    <text evidence="10">The sequence shown here is derived from an EMBL/GenBank/DDBJ whole genome shotgun (WGS) entry which is preliminary data.</text>
</comment>
<dbReference type="FunFam" id="3.60.70.12:FF:000001">
    <property type="entry name" value="Arginine biosynthesis bifunctional protein ArgJ, chloroplastic"/>
    <property type="match status" value="1"/>
</dbReference>
<comment type="pathway">
    <text evidence="9">Amino-acid biosynthesis; L-arginine biosynthesis; N(2)-acetyl-L-ornithine from L-glutamate: step 1/4.</text>
</comment>
<dbReference type="GO" id="GO:0005737">
    <property type="term" value="C:cytoplasm"/>
    <property type="evidence" value="ECO:0007669"/>
    <property type="project" value="UniProtKB-SubCell"/>
</dbReference>
<comment type="similarity">
    <text evidence="1 9">Belongs to the ArgJ family.</text>
</comment>
<feature type="binding site" evidence="9">
    <location>
        <position position="280"/>
    </location>
    <ligand>
        <name>substrate</name>
    </ligand>
</feature>
<feature type="chain" id="PRO_5041505089" description="Arginine biosynthesis bifunctional protein ArgJ beta chain" evidence="9">
    <location>
        <begin position="199"/>
        <end position="408"/>
    </location>
</feature>
<feature type="binding site" evidence="9">
    <location>
        <position position="408"/>
    </location>
    <ligand>
        <name>substrate</name>
    </ligand>
</feature>
<dbReference type="GO" id="GO:0006592">
    <property type="term" value="P:ornithine biosynthetic process"/>
    <property type="evidence" value="ECO:0007669"/>
    <property type="project" value="TreeGrafter"/>
</dbReference>
<evidence type="ECO:0000256" key="5">
    <source>
        <dbReference type="ARBA" id="ARBA00022679"/>
    </source>
</evidence>
<dbReference type="InterPro" id="IPR042195">
    <property type="entry name" value="ArgJ_beta_C"/>
</dbReference>
<dbReference type="SUPFAM" id="SSF56266">
    <property type="entry name" value="DmpA/ArgJ-like"/>
    <property type="match status" value="1"/>
</dbReference>
<comment type="catalytic activity">
    <reaction evidence="9">
        <text>L-glutamate + acetyl-CoA = N-acetyl-L-glutamate + CoA + H(+)</text>
        <dbReference type="Rhea" id="RHEA:24292"/>
        <dbReference type="ChEBI" id="CHEBI:15378"/>
        <dbReference type="ChEBI" id="CHEBI:29985"/>
        <dbReference type="ChEBI" id="CHEBI:44337"/>
        <dbReference type="ChEBI" id="CHEBI:57287"/>
        <dbReference type="ChEBI" id="CHEBI:57288"/>
        <dbReference type="EC" id="2.3.1.1"/>
    </reaction>
</comment>
<keyword evidence="7 9" id="KW-0012">Acyltransferase</keyword>
<feature type="binding site" evidence="9">
    <location>
        <position position="162"/>
    </location>
    <ligand>
        <name>substrate</name>
    </ligand>
</feature>
<dbReference type="EMBL" id="WVRA01000004">
    <property type="protein sequence ID" value="NOE19150.1"/>
    <property type="molecule type" value="Genomic_DNA"/>
</dbReference>
<sequence>MATITKVSPLAPASFPELPAIDGVRFATVEAGVRYQGRTDVMLAVLDPGTSVAGVFTRSATRAAPVLDCQEKIGGPSDGPAAILVNSGNANAFTGHYGQTSVAEVTQAVSKATGVPVERVFTSSTGVIGEPLPHDRIISQLEALKSGLSRHAIEDAARAIMTTDTFPKGASAQVEIGGKTVSIAGIAKGSGMIAPDMATMLVYIFTDARVEQSALQEMLSAQTDRTFNCITVDSDTSTSDSLLLCATGSSGVDVTGDAAFAGALETVMLDLAQQVVRDGEGATKFVEIRVTGAASDADAKIHGLAIANSPLVKTAIAGEDPNWGRIVMAIGKSGAAADRDKLSISFGDILVAENGWVSPNYREEDAAEYMKGQDLVIAVDLGLGEGKSTVWTCDLTHGYIEINADYRS</sequence>
<dbReference type="Gene3D" id="3.10.20.340">
    <property type="entry name" value="ArgJ beta chain, C-terminal domain"/>
    <property type="match status" value="1"/>
</dbReference>
<accession>A0AA91BNQ8</accession>
<reference evidence="10" key="1">
    <citation type="submission" date="2019-12" db="EMBL/GenBank/DDBJ databases">
        <title>Ruegeria JWLKs population differentiation of coral mucus and skeleton niches.</title>
        <authorList>
            <person name="Luo D."/>
        </authorList>
    </citation>
    <scope>NUCLEOTIDE SEQUENCE</scope>
    <source>
        <strain evidence="10">HKCCD6181</strain>
    </source>
</reference>
<comment type="function">
    <text evidence="9">Catalyzes two activities which are involved in the cyclic version of arginine biosynthesis: the synthesis of N-acetylglutamate from glutamate and acetyl-CoA as the acetyl donor, and of ornithine by transacetylation between N(2)-acetylornithine and glutamate.</text>
</comment>
<evidence type="ECO:0000256" key="9">
    <source>
        <dbReference type="HAMAP-Rule" id="MF_01106"/>
    </source>
</evidence>
<dbReference type="GO" id="GO:0006526">
    <property type="term" value="P:L-arginine biosynthetic process"/>
    <property type="evidence" value="ECO:0007669"/>
    <property type="project" value="UniProtKB-UniRule"/>
</dbReference>
<dbReference type="GO" id="GO:0004042">
    <property type="term" value="F:L-glutamate N-acetyltransferase activity"/>
    <property type="evidence" value="ECO:0007669"/>
    <property type="project" value="UniProtKB-UniRule"/>
</dbReference>
<dbReference type="Gene3D" id="3.60.70.12">
    <property type="entry name" value="L-amino peptidase D-ALA esterase/amidase"/>
    <property type="match status" value="1"/>
</dbReference>
<dbReference type="HAMAP" id="MF_01106">
    <property type="entry name" value="ArgJ"/>
    <property type="match status" value="1"/>
</dbReference>
<keyword evidence="6 9" id="KW-0068">Autocatalytic cleavage</keyword>